<feature type="domain" description="Ig-like" evidence="2">
    <location>
        <begin position="139"/>
        <end position="259"/>
    </location>
</feature>
<dbReference type="Pfam" id="PF12245">
    <property type="entry name" value="Big_3_2"/>
    <property type="match status" value="1"/>
</dbReference>
<dbReference type="InterPro" id="IPR022038">
    <property type="entry name" value="Ig-like_bact"/>
</dbReference>
<protein>
    <submittedName>
        <fullName evidence="5">Periplasmic protein</fullName>
    </submittedName>
</protein>
<dbReference type="Pfam" id="PF13752">
    <property type="entry name" value="DUF4165"/>
    <property type="match status" value="1"/>
</dbReference>
<organism evidence="5">
    <name type="scientific">Leclercia adecarboxylata</name>
    <dbReference type="NCBI Taxonomy" id="83655"/>
    <lineage>
        <taxon>Bacteria</taxon>
        <taxon>Pseudomonadati</taxon>
        <taxon>Pseudomonadota</taxon>
        <taxon>Gammaproteobacteria</taxon>
        <taxon>Enterobacterales</taxon>
        <taxon>Enterobacteriaceae</taxon>
        <taxon>Leclercia</taxon>
    </lineage>
</organism>
<keyword evidence="1" id="KW-0732">Signal</keyword>
<feature type="domain" description="Ig-like" evidence="3">
    <location>
        <begin position="549"/>
        <end position="705"/>
    </location>
</feature>
<evidence type="ECO:0000259" key="4">
    <source>
        <dbReference type="Pfam" id="PF13752"/>
    </source>
</evidence>
<feature type="domain" description="DUF4165" evidence="4">
    <location>
        <begin position="21"/>
        <end position="138"/>
    </location>
</feature>
<sequence length="806" mass="88929">MKYQTITLAMVLLGVSVPVTAQIYESSFTDTNGIEVHAPSTRMLLNPASTVTLTLISGLDRFVNVKVTRETGAQLYNTTTTRTGVADRLKAADGSEFYGKKVTLPALGEGKLIVQVNILDLNQSVVATYNYNWTIDTTPPAANALTATTSLGTGTGAVFKLGLEAVAQYSFLSTGIADAVGIDKGIFEIYRANGTLFSSTPMKYNVGDKTMYLPYTFASVKQPGIPDSNLDEEFQAKAKIYDTAGNIRTLPTQKFRFDNTIGEISLFAVHDPNDATSVVPGVKNYPAYKAGMVVNENPIRLVYKIPRSNYRAYAEGGLEFINLYSAAKEIASDATYSYVEMTLPFGAFNGDMARMANFGQWAGYFPTYTMTLNPNANKTPAFTGTWEDFQDSNGTWYKSKDFETVLSSRLPIKIVRARFNVEARPFEQEVGGRLTCRIPVGQTSCEAPENFDMAVGTQGYNRTLYYVRSVANPILRSEQWVMTRWNNQIVPEIGEITYSPTSKILTVEAHLNRDNDWFDGFRLLGFYLTDKNSKQRMTPVGVEKSRNAGNYTIEYDLSRQSEGQYNVEVNIQDRFGNQTNKTYGVIALDATPPTVAITFEGKPVKDDTVVYGLENLRIALSDNLTTPRITRLQLTGGPTSDNVELSWSPAGKDIYSPEYPRIFPNFEPSENYALSVTVSDSQSNTKTYTQKFSYLPNNLVQLHNLRTLAVKSALKTSDNVPLAYLSTNMLRKTNGEIAKGLQNATLSVRKDANFGIVFNGAEAAPGESVNVNIDMGMGDNLLMPVYPSENGKTGAAEFMIQIDELK</sequence>
<accession>A0A1S6KQ07</accession>
<evidence type="ECO:0000259" key="2">
    <source>
        <dbReference type="Pfam" id="PF12245"/>
    </source>
</evidence>
<reference evidence="5" key="1">
    <citation type="submission" date="2016-12" db="EMBL/GenBank/DDBJ databases">
        <title>Complete nucleotide sequences of two VIM-1-encoding plasmids from Klebsiella pneumoniae and Leclercia adecarboxylata isolates of Czech origin.</title>
        <authorList>
            <person name="Papagiannitsis C."/>
            <person name="Papousek I."/>
            <person name="Hrabak J."/>
            <person name="Dolejska M."/>
        </authorList>
    </citation>
    <scope>NUCLEOTIDE SEQUENCE</scope>
    <source>
        <plasmid evidence="5">pLec-476cz</plasmid>
    </source>
</reference>
<name>A0A1S6KQ07_9ENTR</name>
<dbReference type="AlphaFoldDB" id="A0A1S6KQ07"/>
<dbReference type="Pfam" id="PF13750">
    <property type="entry name" value="Big_3_3"/>
    <property type="match status" value="1"/>
</dbReference>
<evidence type="ECO:0000256" key="1">
    <source>
        <dbReference type="SAM" id="SignalP"/>
    </source>
</evidence>
<feature type="signal peptide" evidence="1">
    <location>
        <begin position="1"/>
        <end position="21"/>
    </location>
</feature>
<feature type="chain" id="PRO_5010530807" evidence="1">
    <location>
        <begin position="22"/>
        <end position="806"/>
    </location>
</feature>
<evidence type="ECO:0000313" key="5">
    <source>
        <dbReference type="EMBL" id="AQT23451.1"/>
    </source>
</evidence>
<keyword evidence="5" id="KW-0614">Plasmid</keyword>
<dbReference type="RefSeq" id="WP_015063084.1">
    <property type="nucleotide sequence ID" value="NZ_KY320277.1"/>
</dbReference>
<dbReference type="EMBL" id="KY320277">
    <property type="protein sequence ID" value="AQT23451.1"/>
    <property type="molecule type" value="Genomic_DNA"/>
</dbReference>
<geneLocation type="plasmid" evidence="5">
    <name>pLec-476cz</name>
</geneLocation>
<dbReference type="InterPro" id="IPR025429">
    <property type="entry name" value="DUF4165"/>
</dbReference>
<proteinExistence type="predicted"/>
<evidence type="ECO:0000259" key="3">
    <source>
        <dbReference type="Pfam" id="PF13750"/>
    </source>
</evidence>